<dbReference type="RefSeq" id="WP_074634023.1">
    <property type="nucleotide sequence ID" value="NZ_FNKY01000001.1"/>
</dbReference>
<reference evidence="7 8" key="1">
    <citation type="submission" date="2016-10" db="EMBL/GenBank/DDBJ databases">
        <authorList>
            <person name="Varghese N."/>
            <person name="Submissions S."/>
        </authorList>
    </citation>
    <scope>NUCLEOTIDE SEQUENCE [LARGE SCALE GENOMIC DNA]</scope>
    <source>
        <strain evidence="7 8">Nl1</strain>
    </source>
</reference>
<proteinExistence type="inferred from homology"/>
<dbReference type="InterPro" id="IPR004603">
    <property type="entry name" value="DNA_mismatch_endonuc_vsr"/>
</dbReference>
<evidence type="ECO:0000256" key="4">
    <source>
        <dbReference type="ARBA" id="ARBA00022801"/>
    </source>
</evidence>
<evidence type="ECO:0000256" key="2">
    <source>
        <dbReference type="ARBA" id="ARBA00022759"/>
    </source>
</evidence>
<keyword evidence="4 6" id="KW-0378">Hydrolase</keyword>
<evidence type="ECO:0000256" key="5">
    <source>
        <dbReference type="ARBA" id="ARBA00023204"/>
    </source>
</evidence>
<comment type="similarity">
    <text evidence="6">Belongs to the vsr family.</text>
</comment>
<dbReference type="GO" id="GO:0004519">
    <property type="term" value="F:endonuclease activity"/>
    <property type="evidence" value="ECO:0007669"/>
    <property type="project" value="UniProtKB-KW"/>
</dbReference>
<evidence type="ECO:0000256" key="3">
    <source>
        <dbReference type="ARBA" id="ARBA00022763"/>
    </source>
</evidence>
<protein>
    <recommendedName>
        <fullName evidence="6">Very short patch repair endonuclease</fullName>
        <ecNumber evidence="6">3.1.-.-</ecNumber>
    </recommendedName>
</protein>
<keyword evidence="3 6" id="KW-0227">DNA damage</keyword>
<keyword evidence="2 6" id="KW-0255">Endonuclease</keyword>
<organism evidence="7 8">
    <name type="scientific">Nitrosospira multiformis</name>
    <dbReference type="NCBI Taxonomy" id="1231"/>
    <lineage>
        <taxon>Bacteria</taxon>
        <taxon>Pseudomonadati</taxon>
        <taxon>Pseudomonadota</taxon>
        <taxon>Betaproteobacteria</taxon>
        <taxon>Nitrosomonadales</taxon>
        <taxon>Nitrosomonadaceae</taxon>
        <taxon>Nitrosospira</taxon>
    </lineage>
</organism>
<gene>
    <name evidence="7" type="ORF">SAMN05216402_3228</name>
</gene>
<keyword evidence="8" id="KW-1185">Reference proteome</keyword>
<sequence>MANPILLTTPSRSALMSRIRSINTAPEILVRSALHRMGFRFRLHYRRLPGKPDLVLPKFRTAIFVHGCFWHQHLGCTNARKPEANKAYWRPKLEANVSRFAAQTEELEKLGWTVRVIWECETKDSEKLRSLLLSFFSRSVSGTQRC</sequence>
<dbReference type="PIRSF" id="PIRSF018267">
    <property type="entry name" value="VSR_endonuc"/>
    <property type="match status" value="1"/>
</dbReference>
<comment type="caution">
    <text evidence="7">The sequence shown here is derived from an EMBL/GenBank/DDBJ whole genome shotgun (WGS) entry which is preliminary data.</text>
</comment>
<keyword evidence="5 6" id="KW-0234">DNA repair</keyword>
<dbReference type="NCBIfam" id="TIGR00632">
    <property type="entry name" value="vsr"/>
    <property type="match status" value="1"/>
</dbReference>
<dbReference type="Proteomes" id="UP000183471">
    <property type="component" value="Unassembled WGS sequence"/>
</dbReference>
<dbReference type="CDD" id="cd00221">
    <property type="entry name" value="Vsr"/>
    <property type="match status" value="1"/>
</dbReference>
<evidence type="ECO:0000313" key="8">
    <source>
        <dbReference type="Proteomes" id="UP000183471"/>
    </source>
</evidence>
<evidence type="ECO:0000256" key="6">
    <source>
        <dbReference type="PIRNR" id="PIRNR018267"/>
    </source>
</evidence>
<keyword evidence="1 6" id="KW-0540">Nuclease</keyword>
<dbReference type="SUPFAM" id="SSF52980">
    <property type="entry name" value="Restriction endonuclease-like"/>
    <property type="match status" value="1"/>
</dbReference>
<evidence type="ECO:0000256" key="1">
    <source>
        <dbReference type="ARBA" id="ARBA00022722"/>
    </source>
</evidence>
<dbReference type="EC" id="3.1.-.-" evidence="6"/>
<dbReference type="EMBL" id="FNKY01000001">
    <property type="protein sequence ID" value="SDR00831.1"/>
    <property type="molecule type" value="Genomic_DNA"/>
</dbReference>
<comment type="function">
    <text evidence="6">May nick specific sequences that contain T:G mispairs resulting from m5C-deamination.</text>
</comment>
<dbReference type="Gene3D" id="3.40.960.10">
    <property type="entry name" value="VSR Endonuclease"/>
    <property type="match status" value="1"/>
</dbReference>
<dbReference type="InterPro" id="IPR011335">
    <property type="entry name" value="Restrct_endonuc-II-like"/>
</dbReference>
<dbReference type="Pfam" id="PF03852">
    <property type="entry name" value="Vsr"/>
    <property type="match status" value="1"/>
</dbReference>
<name>A0ABY0TM14_9PROT</name>
<accession>A0ABY0TM14</accession>
<evidence type="ECO:0000313" key="7">
    <source>
        <dbReference type="EMBL" id="SDR00831.1"/>
    </source>
</evidence>